<evidence type="ECO:0000313" key="2">
    <source>
        <dbReference type="EnsemblMetazoa" id="PPA18523.1"/>
    </source>
</evidence>
<protein>
    <submittedName>
        <fullName evidence="2">Uncharacterized protein</fullName>
    </submittedName>
</protein>
<gene>
    <name evidence="2" type="primary">WBGene00108077</name>
</gene>
<reference evidence="2" key="2">
    <citation type="submission" date="2022-06" db="UniProtKB">
        <authorList>
            <consortium name="EnsemblMetazoa"/>
        </authorList>
    </citation>
    <scope>IDENTIFICATION</scope>
    <source>
        <strain evidence="2">PS312</strain>
    </source>
</reference>
<evidence type="ECO:0000256" key="1">
    <source>
        <dbReference type="SAM" id="MobiDB-lite"/>
    </source>
</evidence>
<proteinExistence type="predicted"/>
<organism evidence="2 3">
    <name type="scientific">Pristionchus pacificus</name>
    <name type="common">Parasitic nematode worm</name>
    <dbReference type="NCBI Taxonomy" id="54126"/>
    <lineage>
        <taxon>Eukaryota</taxon>
        <taxon>Metazoa</taxon>
        <taxon>Ecdysozoa</taxon>
        <taxon>Nematoda</taxon>
        <taxon>Chromadorea</taxon>
        <taxon>Rhabditida</taxon>
        <taxon>Rhabditina</taxon>
        <taxon>Diplogasteromorpha</taxon>
        <taxon>Diplogasteroidea</taxon>
        <taxon>Neodiplogasteridae</taxon>
        <taxon>Pristionchus</taxon>
    </lineage>
</organism>
<feature type="region of interest" description="Disordered" evidence="1">
    <location>
        <begin position="96"/>
        <end position="116"/>
    </location>
</feature>
<accession>A0A2A6CYQ4</accession>
<feature type="compositionally biased region" description="Low complexity" evidence="1">
    <location>
        <begin position="155"/>
        <end position="170"/>
    </location>
</feature>
<sequence>MSAADPLQEVSDLKRKLRLIKNKLLDPTERNVRQAINMIDDTFATEEIHLNCSRYGITCTPPAMYVVPGFTPQFPESPVTVQPAATDSPARTFANANIQTETPKLKSSSTQTTDTGDISLYTTTQTNLQNAIDLLTETKNSLTDRGKKRKHDGVSQRSSGPSSSSTAVCSISQFPRAVATPKGRPVTHLQRVHKSSESKPVPSNMLISSEKLAIGDGFSGKYTPVRDKNFDPVSADKRKKIKDIEFACKYCDFRGDSEQCLFYHDCTILPQVESPFICCGTSYKHRGYYARHRDMKHKKQYNV</sequence>
<accession>A0A8R1YID1</accession>
<reference evidence="3" key="1">
    <citation type="journal article" date="2008" name="Nat. Genet.">
        <title>The Pristionchus pacificus genome provides a unique perspective on nematode lifestyle and parasitism.</title>
        <authorList>
            <person name="Dieterich C."/>
            <person name="Clifton S.W."/>
            <person name="Schuster L.N."/>
            <person name="Chinwalla A."/>
            <person name="Delehaunty K."/>
            <person name="Dinkelacker I."/>
            <person name="Fulton L."/>
            <person name="Fulton R."/>
            <person name="Godfrey J."/>
            <person name="Minx P."/>
            <person name="Mitreva M."/>
            <person name="Roeseler W."/>
            <person name="Tian H."/>
            <person name="Witte H."/>
            <person name="Yang S.P."/>
            <person name="Wilson R.K."/>
            <person name="Sommer R.J."/>
        </authorList>
    </citation>
    <scope>NUCLEOTIDE SEQUENCE [LARGE SCALE GENOMIC DNA]</scope>
    <source>
        <strain evidence="3">PS312</strain>
    </source>
</reference>
<feature type="region of interest" description="Disordered" evidence="1">
    <location>
        <begin position="141"/>
        <end position="203"/>
    </location>
</feature>
<dbReference type="AlphaFoldDB" id="A0A2A6CYQ4"/>
<name>A0A2A6CYQ4_PRIPA</name>
<dbReference type="Proteomes" id="UP000005239">
    <property type="component" value="Unassembled WGS sequence"/>
</dbReference>
<keyword evidence="3" id="KW-1185">Reference proteome</keyword>
<evidence type="ECO:0000313" key="3">
    <source>
        <dbReference type="Proteomes" id="UP000005239"/>
    </source>
</evidence>
<dbReference type="EnsemblMetazoa" id="PPA18523.1">
    <property type="protein sequence ID" value="PPA18523.1"/>
    <property type="gene ID" value="WBGene00108077"/>
</dbReference>